<organism evidence="1">
    <name type="scientific">marine sediment metagenome</name>
    <dbReference type="NCBI Taxonomy" id="412755"/>
    <lineage>
        <taxon>unclassified sequences</taxon>
        <taxon>metagenomes</taxon>
        <taxon>ecological metagenomes</taxon>
    </lineage>
</organism>
<dbReference type="EMBL" id="LAZR01023580">
    <property type="protein sequence ID" value="KKL78027.1"/>
    <property type="molecule type" value="Genomic_DNA"/>
</dbReference>
<sequence length="79" mass="8830">MIKKSFTAWVIDTNSKEGHGFIGRYWCFGKKYPDIPVGLKGCQIALLPTRSVARKCLLDVKSGFPEATVRQVKVTVESK</sequence>
<reference evidence="1" key="1">
    <citation type="journal article" date="2015" name="Nature">
        <title>Complex archaea that bridge the gap between prokaryotes and eukaryotes.</title>
        <authorList>
            <person name="Spang A."/>
            <person name="Saw J.H."/>
            <person name="Jorgensen S.L."/>
            <person name="Zaremba-Niedzwiedzka K."/>
            <person name="Martijn J."/>
            <person name="Lind A.E."/>
            <person name="van Eijk R."/>
            <person name="Schleper C."/>
            <person name="Guy L."/>
            <person name="Ettema T.J."/>
        </authorList>
    </citation>
    <scope>NUCLEOTIDE SEQUENCE</scope>
</reference>
<gene>
    <name evidence="1" type="ORF">LCGC14_2028930</name>
</gene>
<evidence type="ECO:0000313" key="1">
    <source>
        <dbReference type="EMBL" id="KKL78027.1"/>
    </source>
</evidence>
<comment type="caution">
    <text evidence="1">The sequence shown here is derived from an EMBL/GenBank/DDBJ whole genome shotgun (WGS) entry which is preliminary data.</text>
</comment>
<protein>
    <submittedName>
        <fullName evidence="1">Uncharacterized protein</fullName>
    </submittedName>
</protein>
<dbReference type="AlphaFoldDB" id="A0A0F9HSD4"/>
<accession>A0A0F9HSD4</accession>
<name>A0A0F9HSD4_9ZZZZ</name>
<proteinExistence type="predicted"/>